<feature type="binding site" evidence="4">
    <location>
        <position position="17"/>
    </location>
    <ligand>
        <name>3-amino-2-oxopropyl phosphate</name>
        <dbReference type="ChEBI" id="CHEBI:57279"/>
    </ligand>
</feature>
<dbReference type="Pfam" id="PF03740">
    <property type="entry name" value="PdxJ"/>
    <property type="match status" value="1"/>
</dbReference>
<comment type="subunit">
    <text evidence="4">Homooctamer; tetramer of dimers.</text>
</comment>
<dbReference type="Gene3D" id="3.20.20.70">
    <property type="entry name" value="Aldolase class I"/>
    <property type="match status" value="1"/>
</dbReference>
<feature type="binding site" evidence="4">
    <location>
        <position position="189"/>
    </location>
    <ligand>
        <name>3-amino-2-oxopropyl phosphate</name>
        <dbReference type="ChEBI" id="CHEBI:57279"/>
    </ligand>
</feature>
<feature type="active site" description="Proton acceptor" evidence="4">
    <location>
        <position position="42"/>
    </location>
</feature>
<evidence type="ECO:0000256" key="4">
    <source>
        <dbReference type="HAMAP-Rule" id="MF_00279"/>
    </source>
</evidence>
<feature type="binding site" evidence="4">
    <location>
        <position position="6"/>
    </location>
    <ligand>
        <name>3-amino-2-oxopropyl phosphate</name>
        <dbReference type="ChEBI" id="CHEBI:57279"/>
    </ligand>
</feature>
<dbReference type="PATRIC" id="fig|1703771.3.peg.583"/>
<dbReference type="PANTHER" id="PTHR30456">
    <property type="entry name" value="PYRIDOXINE 5'-PHOSPHATE SYNTHASE"/>
    <property type="match status" value="1"/>
</dbReference>
<dbReference type="SUPFAM" id="SSF63892">
    <property type="entry name" value="Pyridoxine 5'-phosphate synthase"/>
    <property type="match status" value="1"/>
</dbReference>
<evidence type="ECO:0000256" key="5">
    <source>
        <dbReference type="NCBIfam" id="TIGR00559"/>
    </source>
</evidence>
<keyword evidence="3 4" id="KW-0664">Pyridoxine biosynthesis</keyword>
<proteinExistence type="inferred from homology"/>
<dbReference type="Proteomes" id="UP000051124">
    <property type="component" value="Unassembled WGS sequence"/>
</dbReference>
<dbReference type="InterPro" id="IPR013785">
    <property type="entry name" value="Aldolase_TIM"/>
</dbReference>
<feature type="binding site" evidence="4">
    <location>
        <begin position="210"/>
        <end position="211"/>
    </location>
    <ligand>
        <name>3-amino-2-oxopropyl phosphate</name>
        <dbReference type="ChEBI" id="CHEBI:57279"/>
    </ligand>
</feature>
<comment type="function">
    <text evidence="4">Catalyzes the complicated ring closure reaction between the two acyclic compounds 1-deoxy-D-xylulose-5-phosphate (DXP) and 3-amino-2-oxopropyl phosphate (1-amino-acetone-3-phosphate or AAP) to form pyridoxine 5'-phosphate (PNP) and inorganic phosphate.</text>
</comment>
<evidence type="ECO:0000313" key="6">
    <source>
        <dbReference type="EMBL" id="KPJ50529.1"/>
    </source>
</evidence>
<dbReference type="CDD" id="cd00003">
    <property type="entry name" value="PNPsynthase"/>
    <property type="match status" value="1"/>
</dbReference>
<accession>A0A0S7WK89</accession>
<sequence>MKLSVNVDHIASIREARRATEPDPVAAAVMAELSGCDGITIHLRSDRRHIKDRDLELLRKVVRTRLNLEMGITQEMMKMARKIRPDQVTLVPESPEEVTTEGGLDLTKTEAVVRKAISELKEAGIEISIFIEPELEQIEKAKAVGADIIEVNTAKYTEPSGDSVKELERIRKGANHARSLGLRVHAGHGLNYLNVQDLKEIEEIEEVSIGHSIIANAALLGIGEAVKRMKEKLVG</sequence>
<dbReference type="EC" id="2.6.99.2" evidence="4 5"/>
<dbReference type="EMBL" id="LIZT01000019">
    <property type="protein sequence ID" value="KPJ50529.1"/>
    <property type="molecule type" value="Genomic_DNA"/>
</dbReference>
<gene>
    <name evidence="4" type="primary">pdxJ</name>
    <name evidence="6" type="ORF">AMJ40_02685</name>
</gene>
<dbReference type="PANTHER" id="PTHR30456:SF0">
    <property type="entry name" value="PYRIDOXINE 5'-PHOSPHATE SYNTHASE"/>
    <property type="match status" value="1"/>
</dbReference>
<keyword evidence="2 4" id="KW-0808">Transferase</keyword>
<reference evidence="6 7" key="1">
    <citation type="journal article" date="2015" name="Microbiome">
        <title>Genomic resolution of linkages in carbon, nitrogen, and sulfur cycling among widespread estuary sediment bacteria.</title>
        <authorList>
            <person name="Baker B.J."/>
            <person name="Lazar C.S."/>
            <person name="Teske A.P."/>
            <person name="Dick G.J."/>
        </authorList>
    </citation>
    <scope>NUCLEOTIDE SEQUENCE [LARGE SCALE GENOMIC DNA]</scope>
    <source>
        <strain evidence="6">DG_26</strain>
    </source>
</reference>
<feature type="active site" description="Proton acceptor" evidence="4">
    <location>
        <position position="69"/>
    </location>
</feature>
<evidence type="ECO:0000313" key="7">
    <source>
        <dbReference type="Proteomes" id="UP000051124"/>
    </source>
</evidence>
<feature type="binding site" evidence="4">
    <location>
        <position position="44"/>
    </location>
    <ligand>
        <name>1-deoxy-D-xylulose 5-phosphate</name>
        <dbReference type="ChEBI" id="CHEBI:57792"/>
    </ligand>
</feature>
<dbReference type="HAMAP" id="MF_00279">
    <property type="entry name" value="PdxJ"/>
    <property type="match status" value="1"/>
</dbReference>
<organism evidence="6 7">
    <name type="scientific">candidate division TA06 bacterium DG_26</name>
    <dbReference type="NCBI Taxonomy" id="1703771"/>
    <lineage>
        <taxon>Bacteria</taxon>
        <taxon>Bacteria division TA06</taxon>
    </lineage>
</organism>
<feature type="site" description="Transition state stabilizer" evidence="4">
    <location>
        <position position="150"/>
    </location>
</feature>
<comment type="similarity">
    <text evidence="4">Belongs to the PNP synthase family.</text>
</comment>
<protein>
    <recommendedName>
        <fullName evidence="4 5">Pyridoxine 5'-phosphate synthase</fullName>
        <shortName evidence="4">PNP synthase</shortName>
        <ecNumber evidence="4 5">2.6.99.2</ecNumber>
    </recommendedName>
</protein>
<evidence type="ECO:0000256" key="1">
    <source>
        <dbReference type="ARBA" id="ARBA00022490"/>
    </source>
</evidence>
<dbReference type="GO" id="GO:0005829">
    <property type="term" value="C:cytosol"/>
    <property type="evidence" value="ECO:0007669"/>
    <property type="project" value="TreeGrafter"/>
</dbReference>
<feature type="binding site" evidence="4">
    <location>
        <position position="99"/>
    </location>
    <ligand>
        <name>1-deoxy-D-xylulose 5-phosphate</name>
        <dbReference type="ChEBI" id="CHEBI:57792"/>
    </ligand>
</feature>
<name>A0A0S7WK89_UNCT6</name>
<feature type="binding site" evidence="4">
    <location>
        <begin position="8"/>
        <end position="9"/>
    </location>
    <ligand>
        <name>1-deoxy-D-xylulose 5-phosphate</name>
        <dbReference type="ChEBI" id="CHEBI:57792"/>
    </ligand>
</feature>
<dbReference type="GO" id="GO:0008615">
    <property type="term" value="P:pyridoxine biosynthetic process"/>
    <property type="evidence" value="ECO:0007669"/>
    <property type="project" value="UniProtKB-UniRule"/>
</dbReference>
<comment type="subcellular location">
    <subcellularLocation>
        <location evidence="4">Cytoplasm</location>
    </subcellularLocation>
</comment>
<comment type="pathway">
    <text evidence="4">Cofactor biosynthesis; pyridoxine 5'-phosphate biosynthesis; pyridoxine 5'-phosphate from D-erythrose 4-phosphate: step 5/5.</text>
</comment>
<dbReference type="AlphaFoldDB" id="A0A0S7WK89"/>
<comment type="caution">
    <text evidence="6">The sequence shown here is derived from an EMBL/GenBank/DDBJ whole genome shotgun (WGS) entry which is preliminary data.</text>
</comment>
<comment type="catalytic activity">
    <reaction evidence="4">
        <text>3-amino-2-oxopropyl phosphate + 1-deoxy-D-xylulose 5-phosphate = pyridoxine 5'-phosphate + phosphate + 2 H2O + H(+)</text>
        <dbReference type="Rhea" id="RHEA:15265"/>
        <dbReference type="ChEBI" id="CHEBI:15377"/>
        <dbReference type="ChEBI" id="CHEBI:15378"/>
        <dbReference type="ChEBI" id="CHEBI:43474"/>
        <dbReference type="ChEBI" id="CHEBI:57279"/>
        <dbReference type="ChEBI" id="CHEBI:57792"/>
        <dbReference type="ChEBI" id="CHEBI:58589"/>
        <dbReference type="EC" id="2.6.99.2"/>
    </reaction>
</comment>
<dbReference type="InterPro" id="IPR036130">
    <property type="entry name" value="Pyridoxine-5'_phos_synth"/>
</dbReference>
<dbReference type="GO" id="GO:0033856">
    <property type="term" value="F:pyridoxine 5'-phosphate synthase activity"/>
    <property type="evidence" value="ECO:0007669"/>
    <property type="project" value="UniProtKB-UniRule"/>
</dbReference>
<dbReference type="NCBIfam" id="NF003627">
    <property type="entry name" value="PRK05265.1-5"/>
    <property type="match status" value="1"/>
</dbReference>
<dbReference type="NCBIfam" id="NF003625">
    <property type="entry name" value="PRK05265.1-3"/>
    <property type="match status" value="1"/>
</dbReference>
<dbReference type="UniPathway" id="UPA00244">
    <property type="reaction ID" value="UER00313"/>
</dbReference>
<feature type="binding site" evidence="4">
    <location>
        <position position="49"/>
    </location>
    <ligand>
        <name>1-deoxy-D-xylulose 5-phosphate</name>
        <dbReference type="ChEBI" id="CHEBI:57792"/>
    </ligand>
</feature>
<keyword evidence="1 4" id="KW-0963">Cytoplasm</keyword>
<dbReference type="NCBIfam" id="TIGR00559">
    <property type="entry name" value="pdxJ"/>
    <property type="match status" value="1"/>
</dbReference>
<dbReference type="InterPro" id="IPR004569">
    <property type="entry name" value="PyrdxlP_synth_PdxJ"/>
</dbReference>
<evidence type="ECO:0000256" key="3">
    <source>
        <dbReference type="ARBA" id="ARBA00023096"/>
    </source>
</evidence>
<feature type="active site" description="Proton donor" evidence="4">
    <location>
        <position position="188"/>
    </location>
</feature>
<evidence type="ECO:0000256" key="2">
    <source>
        <dbReference type="ARBA" id="ARBA00022679"/>
    </source>
</evidence>